<proteinExistence type="predicted"/>
<dbReference type="Gene3D" id="3.40.630.30">
    <property type="match status" value="1"/>
</dbReference>
<comment type="caution">
    <text evidence="2">The sequence shown here is derived from an EMBL/GenBank/DDBJ whole genome shotgun (WGS) entry which is preliminary data.</text>
</comment>
<dbReference type="SUPFAM" id="SSF55729">
    <property type="entry name" value="Acyl-CoA N-acyltransferases (Nat)"/>
    <property type="match status" value="1"/>
</dbReference>
<dbReference type="InterPro" id="IPR016181">
    <property type="entry name" value="Acyl_CoA_acyltransferase"/>
</dbReference>
<name>A0A2H0RKK8_9BACT</name>
<gene>
    <name evidence="2" type="ORF">COV07_01360</name>
</gene>
<dbReference type="Pfam" id="PF13302">
    <property type="entry name" value="Acetyltransf_3"/>
    <property type="match status" value="1"/>
</dbReference>
<feature type="domain" description="N-acetyltransferase" evidence="1">
    <location>
        <begin position="17"/>
        <end position="168"/>
    </location>
</feature>
<dbReference type="Proteomes" id="UP000230833">
    <property type="component" value="Unassembled WGS sequence"/>
</dbReference>
<organism evidence="2 3">
    <name type="scientific">Candidatus Vogelbacteria bacterium CG10_big_fil_rev_8_21_14_0_10_45_14</name>
    <dbReference type="NCBI Taxonomy" id="1975042"/>
    <lineage>
        <taxon>Bacteria</taxon>
        <taxon>Candidatus Vogeliibacteriota</taxon>
    </lineage>
</organism>
<dbReference type="EMBL" id="PCYL01000016">
    <property type="protein sequence ID" value="PIR46966.1"/>
    <property type="molecule type" value="Genomic_DNA"/>
</dbReference>
<reference evidence="2 3" key="1">
    <citation type="submission" date="2017-09" db="EMBL/GenBank/DDBJ databases">
        <title>Depth-based differentiation of microbial function through sediment-hosted aquifers and enrichment of novel symbionts in the deep terrestrial subsurface.</title>
        <authorList>
            <person name="Probst A.J."/>
            <person name="Ladd B."/>
            <person name="Jarett J.K."/>
            <person name="Geller-Mcgrath D.E."/>
            <person name="Sieber C.M."/>
            <person name="Emerson J.B."/>
            <person name="Anantharaman K."/>
            <person name="Thomas B.C."/>
            <person name="Malmstrom R."/>
            <person name="Stieglmeier M."/>
            <person name="Klingl A."/>
            <person name="Woyke T."/>
            <person name="Ryan C.M."/>
            <person name="Banfield J.F."/>
        </authorList>
    </citation>
    <scope>NUCLEOTIDE SEQUENCE [LARGE SCALE GENOMIC DNA]</scope>
    <source>
        <strain evidence="2">CG10_big_fil_rev_8_21_14_0_10_45_14</strain>
    </source>
</reference>
<dbReference type="InterPro" id="IPR051531">
    <property type="entry name" value="N-acetyltransferase"/>
</dbReference>
<evidence type="ECO:0000313" key="3">
    <source>
        <dbReference type="Proteomes" id="UP000230833"/>
    </source>
</evidence>
<accession>A0A2H0RKK8</accession>
<sequence length="181" mass="20568">MSESRSTISESKDAPRIRLRPLNVDDAECLHEWMQDNLTRSFLSSYASATKEEIGAFIGRLREDGRDLLRMVENEKGDPVAVLALRNINKQRKTADTEALVNPKMRGMGVGTEAKMGLLRIAFEELGLKKLFALVNKLNPASLRYLEKQGYRRSGEMDDQIEMIITLEDWKQNSEGLRPVL</sequence>
<evidence type="ECO:0000313" key="2">
    <source>
        <dbReference type="EMBL" id="PIR46966.1"/>
    </source>
</evidence>
<dbReference type="PROSITE" id="PS51186">
    <property type="entry name" value="GNAT"/>
    <property type="match status" value="1"/>
</dbReference>
<dbReference type="InterPro" id="IPR000182">
    <property type="entry name" value="GNAT_dom"/>
</dbReference>
<dbReference type="GO" id="GO:0016747">
    <property type="term" value="F:acyltransferase activity, transferring groups other than amino-acyl groups"/>
    <property type="evidence" value="ECO:0007669"/>
    <property type="project" value="InterPro"/>
</dbReference>
<protein>
    <recommendedName>
        <fullName evidence="1">N-acetyltransferase domain-containing protein</fullName>
    </recommendedName>
</protein>
<dbReference type="AlphaFoldDB" id="A0A2H0RKK8"/>
<dbReference type="PANTHER" id="PTHR43792">
    <property type="entry name" value="GNAT FAMILY, PUTATIVE (AFU_ORTHOLOGUE AFUA_3G00765)-RELATED-RELATED"/>
    <property type="match status" value="1"/>
</dbReference>
<evidence type="ECO:0000259" key="1">
    <source>
        <dbReference type="PROSITE" id="PS51186"/>
    </source>
</evidence>